<dbReference type="CDD" id="cd04322">
    <property type="entry name" value="LysRS_N"/>
    <property type="match status" value="1"/>
</dbReference>
<dbReference type="EMBL" id="JBHSMS010000013">
    <property type="protein sequence ID" value="MFC5510256.1"/>
    <property type="molecule type" value="Genomic_DNA"/>
</dbReference>
<dbReference type="NCBIfam" id="TIGR00499">
    <property type="entry name" value="lysS_bact"/>
    <property type="match status" value="1"/>
</dbReference>
<evidence type="ECO:0000313" key="13">
    <source>
        <dbReference type="Proteomes" id="UP001596031"/>
    </source>
</evidence>
<organism evidence="12 13">
    <name type="scientific">Massilia jejuensis</name>
    <dbReference type="NCBI Taxonomy" id="648894"/>
    <lineage>
        <taxon>Bacteria</taxon>
        <taxon>Pseudomonadati</taxon>
        <taxon>Pseudomonadota</taxon>
        <taxon>Betaproteobacteria</taxon>
        <taxon>Burkholderiales</taxon>
        <taxon>Oxalobacteraceae</taxon>
        <taxon>Telluria group</taxon>
        <taxon>Massilia</taxon>
    </lineage>
</organism>
<dbReference type="Pfam" id="PF01336">
    <property type="entry name" value="tRNA_anti-codon"/>
    <property type="match status" value="1"/>
</dbReference>
<feature type="region of interest" description="Disordered" evidence="10">
    <location>
        <begin position="1"/>
        <end position="22"/>
    </location>
</feature>
<comment type="subunit">
    <text evidence="8">Homodimer.</text>
</comment>
<keyword evidence="2 8" id="KW-0436">Ligase</keyword>
<dbReference type="EC" id="6.1.1.6" evidence="8"/>
<evidence type="ECO:0000256" key="2">
    <source>
        <dbReference type="ARBA" id="ARBA00022598"/>
    </source>
</evidence>
<comment type="caution">
    <text evidence="12">The sequence shown here is derived from an EMBL/GenBank/DDBJ whole genome shotgun (WGS) entry which is preliminary data.</text>
</comment>
<dbReference type="InterPro" id="IPR004364">
    <property type="entry name" value="Aa-tRNA-synt_II"/>
</dbReference>
<evidence type="ECO:0000256" key="5">
    <source>
        <dbReference type="ARBA" id="ARBA00022840"/>
    </source>
</evidence>
<dbReference type="InterPro" id="IPR002313">
    <property type="entry name" value="Lys-tRNA-ligase_II"/>
</dbReference>
<evidence type="ECO:0000256" key="7">
    <source>
        <dbReference type="ARBA" id="ARBA00048573"/>
    </source>
</evidence>
<dbReference type="InterPro" id="IPR004365">
    <property type="entry name" value="NA-bd_OB_tRNA"/>
</dbReference>
<proteinExistence type="inferred from homology"/>
<dbReference type="Pfam" id="PF00152">
    <property type="entry name" value="tRNA-synt_2"/>
    <property type="match status" value="1"/>
</dbReference>
<dbReference type="PRINTS" id="PR00982">
    <property type="entry name" value="TRNASYNTHLYS"/>
</dbReference>
<evidence type="ECO:0000313" key="12">
    <source>
        <dbReference type="EMBL" id="MFC5510256.1"/>
    </source>
</evidence>
<keyword evidence="4 8" id="KW-0547">Nucleotide-binding</keyword>
<dbReference type="RefSeq" id="WP_379717553.1">
    <property type="nucleotide sequence ID" value="NZ_JBHSMS010000013.1"/>
</dbReference>
<keyword evidence="8" id="KW-0963">Cytoplasm</keyword>
<protein>
    <recommendedName>
        <fullName evidence="8">Lysine--tRNA ligase</fullName>
        <ecNumber evidence="8">6.1.1.6</ecNumber>
    </recommendedName>
    <alternativeName>
        <fullName evidence="8">Lysyl-tRNA synthetase</fullName>
        <shortName evidence="8">LysRS</shortName>
    </alternativeName>
</protein>
<feature type="binding site" evidence="8">
    <location>
        <position position="427"/>
    </location>
    <ligand>
        <name>Mg(2+)</name>
        <dbReference type="ChEBI" id="CHEBI:18420"/>
        <label>1</label>
    </ligand>
</feature>
<keyword evidence="5 8" id="KW-0067">ATP-binding</keyword>
<feature type="binding site" evidence="8">
    <location>
        <position position="434"/>
    </location>
    <ligand>
        <name>Mg(2+)</name>
        <dbReference type="ChEBI" id="CHEBI:18420"/>
        <label>2</label>
    </ligand>
</feature>
<dbReference type="InterPro" id="IPR018149">
    <property type="entry name" value="Lys-tRNA-synth_II_C"/>
</dbReference>
<dbReference type="NCBIfam" id="NF001756">
    <property type="entry name" value="PRK00484.1"/>
    <property type="match status" value="1"/>
</dbReference>
<dbReference type="Gene3D" id="3.30.930.10">
    <property type="entry name" value="Bira Bifunctional Protein, Domain 2"/>
    <property type="match status" value="1"/>
</dbReference>
<dbReference type="InterPro" id="IPR012340">
    <property type="entry name" value="NA-bd_OB-fold"/>
</dbReference>
<gene>
    <name evidence="8 12" type="primary">lysS</name>
    <name evidence="12" type="ORF">ACFPOU_03830</name>
</gene>
<dbReference type="Proteomes" id="UP001596031">
    <property type="component" value="Unassembled WGS sequence"/>
</dbReference>
<evidence type="ECO:0000256" key="6">
    <source>
        <dbReference type="ARBA" id="ARBA00023146"/>
    </source>
</evidence>
<dbReference type="HAMAP" id="MF_00252">
    <property type="entry name" value="Lys_tRNA_synth_class2"/>
    <property type="match status" value="1"/>
</dbReference>
<feature type="domain" description="Aminoacyl-transfer RNA synthetases class-II family profile" evidence="11">
    <location>
        <begin position="196"/>
        <end position="511"/>
    </location>
</feature>
<keyword evidence="8" id="KW-0648">Protein biosynthesis</keyword>
<keyword evidence="8 9" id="KW-0460">Magnesium</keyword>
<keyword evidence="13" id="KW-1185">Reference proteome</keyword>
<dbReference type="CDD" id="cd00775">
    <property type="entry name" value="LysRS_core"/>
    <property type="match status" value="1"/>
</dbReference>
<comment type="cofactor">
    <cofactor evidence="8 9">
        <name>Mg(2+)</name>
        <dbReference type="ChEBI" id="CHEBI:18420"/>
    </cofactor>
    <text evidence="8 9">Binds 3 Mg(2+) ions per subunit.</text>
</comment>
<evidence type="ECO:0000256" key="4">
    <source>
        <dbReference type="ARBA" id="ARBA00022741"/>
    </source>
</evidence>
<comment type="subcellular location">
    <subcellularLocation>
        <location evidence="8">Cytoplasm</location>
    </subcellularLocation>
</comment>
<reference evidence="13" key="1">
    <citation type="journal article" date="2019" name="Int. J. Syst. Evol. Microbiol.">
        <title>The Global Catalogue of Microorganisms (GCM) 10K type strain sequencing project: providing services to taxonomists for standard genome sequencing and annotation.</title>
        <authorList>
            <consortium name="The Broad Institute Genomics Platform"/>
            <consortium name="The Broad Institute Genome Sequencing Center for Infectious Disease"/>
            <person name="Wu L."/>
            <person name="Ma J."/>
        </authorList>
    </citation>
    <scope>NUCLEOTIDE SEQUENCE [LARGE SCALE GENOMIC DNA]</scope>
    <source>
        <strain evidence="13">CCUG 38813</strain>
    </source>
</reference>
<keyword evidence="6 8" id="KW-0030">Aminoacyl-tRNA synthetase</keyword>
<dbReference type="Gene3D" id="2.40.50.140">
    <property type="entry name" value="Nucleic acid-binding proteins"/>
    <property type="match status" value="1"/>
</dbReference>
<dbReference type="GO" id="GO:0004824">
    <property type="term" value="F:lysine-tRNA ligase activity"/>
    <property type="evidence" value="ECO:0007669"/>
    <property type="project" value="UniProtKB-EC"/>
</dbReference>
<evidence type="ECO:0000259" key="11">
    <source>
        <dbReference type="PROSITE" id="PS50862"/>
    </source>
</evidence>
<dbReference type="InterPro" id="IPR006195">
    <property type="entry name" value="aa-tRNA-synth_II"/>
</dbReference>
<feature type="binding site" evidence="8">
    <location>
        <position position="434"/>
    </location>
    <ligand>
        <name>Mg(2+)</name>
        <dbReference type="ChEBI" id="CHEBI:18420"/>
        <label>1</label>
    </ligand>
</feature>
<keyword evidence="3 8" id="KW-0479">Metal-binding</keyword>
<dbReference type="InterPro" id="IPR044136">
    <property type="entry name" value="Lys-tRNA-ligase_II_N"/>
</dbReference>
<dbReference type="PROSITE" id="PS50862">
    <property type="entry name" value="AA_TRNA_LIGASE_II"/>
    <property type="match status" value="1"/>
</dbReference>
<dbReference type="PANTHER" id="PTHR42918">
    <property type="entry name" value="LYSYL-TRNA SYNTHETASE"/>
    <property type="match status" value="1"/>
</dbReference>
<dbReference type="PANTHER" id="PTHR42918:SF15">
    <property type="entry name" value="LYSINE--TRNA LIGASE, CHLOROPLASTIC_MITOCHONDRIAL"/>
    <property type="match status" value="1"/>
</dbReference>
<comment type="catalytic activity">
    <reaction evidence="7 8 9">
        <text>tRNA(Lys) + L-lysine + ATP = L-lysyl-tRNA(Lys) + AMP + diphosphate</text>
        <dbReference type="Rhea" id="RHEA:20792"/>
        <dbReference type="Rhea" id="RHEA-COMP:9696"/>
        <dbReference type="Rhea" id="RHEA-COMP:9697"/>
        <dbReference type="ChEBI" id="CHEBI:30616"/>
        <dbReference type="ChEBI" id="CHEBI:32551"/>
        <dbReference type="ChEBI" id="CHEBI:33019"/>
        <dbReference type="ChEBI" id="CHEBI:78442"/>
        <dbReference type="ChEBI" id="CHEBI:78529"/>
        <dbReference type="ChEBI" id="CHEBI:456215"/>
        <dbReference type="EC" id="6.1.1.6"/>
    </reaction>
</comment>
<evidence type="ECO:0000256" key="8">
    <source>
        <dbReference type="HAMAP-Rule" id="MF_00252"/>
    </source>
</evidence>
<evidence type="ECO:0000256" key="1">
    <source>
        <dbReference type="ARBA" id="ARBA00008226"/>
    </source>
</evidence>
<evidence type="ECO:0000256" key="3">
    <source>
        <dbReference type="ARBA" id="ARBA00022723"/>
    </source>
</evidence>
<accession>A0ABW0PC67</accession>
<name>A0ABW0PC67_9BURK</name>
<dbReference type="InterPro" id="IPR045864">
    <property type="entry name" value="aa-tRNA-synth_II/BPL/LPL"/>
</dbReference>
<feature type="compositionally biased region" description="Low complexity" evidence="10">
    <location>
        <begin position="7"/>
        <end position="20"/>
    </location>
</feature>
<evidence type="ECO:0000256" key="9">
    <source>
        <dbReference type="RuleBase" id="RU000336"/>
    </source>
</evidence>
<sequence length="517" mass="57807">MENHENTAAPATLTTTAAAADENKIMTERRAKLAAIRQAGVAFPNDFKPQHKAADLCEQYGSLSREELEEKAIPVVLAGRMMLKREAGKKAAFATLQDASGARADGRIQIYVTLDATGEAAMEAFRGYDLGDILGVEGTLFKTKVDELTIKVGKLRLLTKSLRPLPDKFHGLADQETKYRQRYVDLIMNEETRRTFKARTAALSSMRRFMEKNAFMEVETPMLHPIPGGAAAKPFTTHHNALDMQMFLRIAPELYLKRLVVGGFDRVFEVNRNFRNEGVSIRHNPEFTMMEFYAAYVEYTWLMDFTEAIIRQAAIDAQGTAVLSYGGRELDLSKPFQRLTIVDAINKYAPGYTAEQLDDAEFIKAELKKFGVKPFAGAGLGALQLALFEETAESQLWEPTYIIDYPVEVSPLARASDTRAGITERFELFMVGREIANGFSELNDPEDQAARFLSQVEAKDAGDEEAMYYDADYIRALEYGMPPAGGCGIGIDRLIMILTDSPNIRDVLLFPHLRKED</sequence>
<evidence type="ECO:0000256" key="10">
    <source>
        <dbReference type="SAM" id="MobiDB-lite"/>
    </source>
</evidence>
<dbReference type="SUPFAM" id="SSF55681">
    <property type="entry name" value="Class II aaRS and biotin synthetases"/>
    <property type="match status" value="1"/>
</dbReference>
<dbReference type="SUPFAM" id="SSF50249">
    <property type="entry name" value="Nucleic acid-binding proteins"/>
    <property type="match status" value="1"/>
</dbReference>
<comment type="similarity">
    <text evidence="1 8">Belongs to the class-II aminoacyl-tRNA synthetase family.</text>
</comment>